<gene>
    <name evidence="1" type="ORF">CWE10_07385</name>
</gene>
<proteinExistence type="predicted"/>
<name>A0A953LE17_SYMTR</name>
<evidence type="ECO:0008006" key="3">
    <source>
        <dbReference type="Google" id="ProtNLM"/>
    </source>
</evidence>
<dbReference type="EMBL" id="PIUK01000053">
    <property type="protein sequence ID" value="MBY6276035.1"/>
    <property type="molecule type" value="Genomic_DNA"/>
</dbReference>
<sequence length="119" mass="13321">MNGMYRSLLDLMLSPPWPAPEDGPQLTPQWGEDARFLTLRFRTAGLDPKSIRVEVGPTAVSVSGYRTHEERVEARGYFRASSSMSAVRRTFGLPCLVVPGAASVRWRSEDELEVRLQKA</sequence>
<comment type="caution">
    <text evidence="1">The sequence shown here is derived from an EMBL/GenBank/DDBJ whole genome shotgun (WGS) entry which is preliminary data.</text>
</comment>
<dbReference type="CDD" id="cd00298">
    <property type="entry name" value="ACD_sHsps_p23-like"/>
    <property type="match status" value="1"/>
</dbReference>
<accession>A0A953LE17</accession>
<evidence type="ECO:0000313" key="1">
    <source>
        <dbReference type="EMBL" id="MBY6276035.1"/>
    </source>
</evidence>
<dbReference type="SUPFAM" id="SSF49764">
    <property type="entry name" value="HSP20-like chaperones"/>
    <property type="match status" value="1"/>
</dbReference>
<organism evidence="1 2">
    <name type="scientific">Symbiobacterium thermophilum</name>
    <dbReference type="NCBI Taxonomy" id="2734"/>
    <lineage>
        <taxon>Bacteria</taxon>
        <taxon>Bacillati</taxon>
        <taxon>Bacillota</taxon>
        <taxon>Clostridia</taxon>
        <taxon>Eubacteriales</taxon>
        <taxon>Symbiobacteriaceae</taxon>
        <taxon>Symbiobacterium</taxon>
    </lineage>
</organism>
<dbReference type="InterPro" id="IPR008978">
    <property type="entry name" value="HSP20-like_chaperone"/>
</dbReference>
<reference evidence="1" key="1">
    <citation type="submission" date="2017-11" db="EMBL/GenBank/DDBJ databases">
        <title>Three new genomes from thermophilic consortium.</title>
        <authorList>
            <person name="Quaggio R."/>
            <person name="Amgarten D."/>
            <person name="Setubal J.C."/>
        </authorList>
    </citation>
    <scope>NUCLEOTIDE SEQUENCE</scope>
    <source>
        <strain evidence="1">ZCTH01-B2</strain>
    </source>
</reference>
<dbReference type="Proteomes" id="UP000732377">
    <property type="component" value="Unassembled WGS sequence"/>
</dbReference>
<dbReference type="Gene3D" id="2.60.40.790">
    <property type="match status" value="1"/>
</dbReference>
<evidence type="ECO:0000313" key="2">
    <source>
        <dbReference type="Proteomes" id="UP000732377"/>
    </source>
</evidence>
<dbReference type="AlphaFoldDB" id="A0A953LE17"/>
<protein>
    <recommendedName>
        <fullName evidence="3">SHSP domain-containing protein</fullName>
    </recommendedName>
</protein>